<feature type="transmembrane region" description="Helical" evidence="1">
    <location>
        <begin position="21"/>
        <end position="43"/>
    </location>
</feature>
<sequence length="232" mass="25546">MVLLLLYPLRKRMPFLRVLGSVAFWFRAHMILGVLGPLLIVLHSNFRLGSINSNMALAAMLIVAASGVAGRYLYSKIHLGLYGRKAEIQEILADADALTGIIGADRVVSDRIIAQLNGFAERGAAAPNGVITGLLSLPVIGWRAGAVRARLIADARQAITAEGKRLGWSRRVRRQRLAVVADLVTLHVAVVRKAAALAFYERLFRLWHVFHLPLFFLLVVAAIIHIFAAHFF</sequence>
<dbReference type="EMBL" id="CP076136">
    <property type="protein sequence ID" value="QWG24752.1"/>
    <property type="molecule type" value="Genomic_DNA"/>
</dbReference>
<reference evidence="2 3" key="1">
    <citation type="submission" date="2021-06" db="EMBL/GenBank/DDBJ databases">
        <title>Bradyrhizobium sp. S2-11-4 Genome sequencing.</title>
        <authorList>
            <person name="Jin L."/>
        </authorList>
    </citation>
    <scope>NUCLEOTIDE SEQUENCE [LARGE SCALE GENOMIC DNA]</scope>
    <source>
        <strain evidence="2 3">S2-11-4</strain>
    </source>
</reference>
<name>A0A975P0B2_9BRAD</name>
<evidence type="ECO:0000313" key="3">
    <source>
        <dbReference type="Proteomes" id="UP000676951"/>
    </source>
</evidence>
<accession>A0A975P0B2</accession>
<feature type="transmembrane region" description="Helical" evidence="1">
    <location>
        <begin position="177"/>
        <end position="200"/>
    </location>
</feature>
<feature type="transmembrane region" description="Helical" evidence="1">
    <location>
        <begin position="55"/>
        <end position="74"/>
    </location>
</feature>
<dbReference type="Proteomes" id="UP000676951">
    <property type="component" value="Chromosome"/>
</dbReference>
<evidence type="ECO:0000256" key="1">
    <source>
        <dbReference type="SAM" id="Phobius"/>
    </source>
</evidence>
<keyword evidence="1" id="KW-0472">Membrane</keyword>
<gene>
    <name evidence="2" type="ORF">KMZ93_07640</name>
</gene>
<dbReference type="RefSeq" id="WP_215605495.1">
    <property type="nucleotide sequence ID" value="NZ_CP076136.1"/>
</dbReference>
<dbReference type="AlphaFoldDB" id="A0A975P0B2"/>
<keyword evidence="1" id="KW-0812">Transmembrane</keyword>
<evidence type="ECO:0000313" key="2">
    <source>
        <dbReference type="EMBL" id="QWG24752.1"/>
    </source>
</evidence>
<protein>
    <submittedName>
        <fullName evidence="2">Pyridine nucleotide-disulfide oxidoreductase</fullName>
    </submittedName>
</protein>
<keyword evidence="3" id="KW-1185">Reference proteome</keyword>
<proteinExistence type="predicted"/>
<organism evidence="2 3">
    <name type="scientific">Bradyrhizobium sediminis</name>
    <dbReference type="NCBI Taxonomy" id="2840469"/>
    <lineage>
        <taxon>Bacteria</taxon>
        <taxon>Pseudomonadati</taxon>
        <taxon>Pseudomonadota</taxon>
        <taxon>Alphaproteobacteria</taxon>
        <taxon>Hyphomicrobiales</taxon>
        <taxon>Nitrobacteraceae</taxon>
        <taxon>Bradyrhizobium</taxon>
    </lineage>
</organism>
<feature type="transmembrane region" description="Helical" evidence="1">
    <location>
        <begin position="206"/>
        <end position="228"/>
    </location>
</feature>
<keyword evidence="1" id="KW-1133">Transmembrane helix</keyword>